<sequence>MAPTEIYDTDKTYDGFKFVRFIELPCINFQKNGVPCVESATSRSTRCQFCNLAKTNFSQANHRLADNPKSLWIRIRKGGRFALEAAVDELPTSDTTSGHSNFELNDLPILVTRKHGKLGKFKRNLVVQDEIDTDAQGSEEIDGEELEITTPIQKKRIQSTLLSPVPASTTIHEVNRSPQPPQPPIRSPTRPSTLSSTSTNIQPPMASSSRDLIYPEPESIFDHR</sequence>
<feature type="region of interest" description="Disordered" evidence="1">
    <location>
        <begin position="170"/>
        <end position="224"/>
    </location>
</feature>
<protein>
    <submittedName>
        <fullName evidence="2">Uncharacterized protein</fullName>
    </submittedName>
</protein>
<evidence type="ECO:0000313" key="3">
    <source>
        <dbReference type="Proteomes" id="UP000765509"/>
    </source>
</evidence>
<accession>A0A9Q3Q715</accession>
<dbReference type="EMBL" id="AVOT02127638">
    <property type="protein sequence ID" value="MBW0587569.1"/>
    <property type="molecule type" value="Genomic_DNA"/>
</dbReference>
<name>A0A9Q3Q715_9BASI</name>
<evidence type="ECO:0000313" key="2">
    <source>
        <dbReference type="EMBL" id="MBW0587569.1"/>
    </source>
</evidence>
<reference evidence="2" key="1">
    <citation type="submission" date="2021-03" db="EMBL/GenBank/DDBJ databases">
        <title>Draft genome sequence of rust myrtle Austropuccinia psidii MF-1, a brazilian biotype.</title>
        <authorList>
            <person name="Quecine M.C."/>
            <person name="Pachon D.M.R."/>
            <person name="Bonatelli M.L."/>
            <person name="Correr F.H."/>
            <person name="Franceschini L.M."/>
            <person name="Leite T.F."/>
            <person name="Margarido G.R.A."/>
            <person name="Almeida C.A."/>
            <person name="Ferrarezi J.A."/>
            <person name="Labate C.A."/>
        </authorList>
    </citation>
    <scope>NUCLEOTIDE SEQUENCE</scope>
    <source>
        <strain evidence="2">MF-1</strain>
    </source>
</reference>
<organism evidence="2 3">
    <name type="scientific">Austropuccinia psidii MF-1</name>
    <dbReference type="NCBI Taxonomy" id="1389203"/>
    <lineage>
        <taxon>Eukaryota</taxon>
        <taxon>Fungi</taxon>
        <taxon>Dikarya</taxon>
        <taxon>Basidiomycota</taxon>
        <taxon>Pucciniomycotina</taxon>
        <taxon>Pucciniomycetes</taxon>
        <taxon>Pucciniales</taxon>
        <taxon>Sphaerophragmiaceae</taxon>
        <taxon>Austropuccinia</taxon>
    </lineage>
</organism>
<feature type="compositionally biased region" description="Low complexity" evidence="1">
    <location>
        <begin position="187"/>
        <end position="199"/>
    </location>
</feature>
<gene>
    <name evidence="2" type="ORF">O181_127284</name>
</gene>
<keyword evidence="3" id="KW-1185">Reference proteome</keyword>
<dbReference type="Proteomes" id="UP000765509">
    <property type="component" value="Unassembled WGS sequence"/>
</dbReference>
<evidence type="ECO:0000256" key="1">
    <source>
        <dbReference type="SAM" id="MobiDB-lite"/>
    </source>
</evidence>
<dbReference type="AlphaFoldDB" id="A0A9Q3Q715"/>
<dbReference type="OrthoDB" id="2123952at2759"/>
<proteinExistence type="predicted"/>
<comment type="caution">
    <text evidence="2">The sequence shown here is derived from an EMBL/GenBank/DDBJ whole genome shotgun (WGS) entry which is preliminary data.</text>
</comment>
<feature type="compositionally biased region" description="Polar residues" evidence="1">
    <location>
        <begin position="200"/>
        <end position="210"/>
    </location>
</feature>